<dbReference type="InterPro" id="IPR041525">
    <property type="entry name" value="N/Namide_PRibTrfase"/>
</dbReference>
<comment type="similarity">
    <text evidence="2 9">Belongs to the NAPRTase family.</text>
</comment>
<accession>A0ABM9U214</accession>
<dbReference type="Gene3D" id="3.20.140.10">
    <property type="entry name" value="nicotinate phosphoribosyltransferase"/>
    <property type="match status" value="3"/>
</dbReference>
<dbReference type="NCBIfam" id="NF006696">
    <property type="entry name" value="PRK09243.1-3"/>
    <property type="match status" value="1"/>
</dbReference>
<evidence type="ECO:0000256" key="2">
    <source>
        <dbReference type="ARBA" id="ARBA00010897"/>
    </source>
</evidence>
<dbReference type="SUPFAM" id="SSF54675">
    <property type="entry name" value="Nicotinate/Quinolinate PRTase N-terminal domain-like"/>
    <property type="match status" value="1"/>
</dbReference>
<sequence length="524" mass="56277">MDAAGALLTDLYQLNMIQAYLEHGRTRTAVFEFFVRKLPPRRNFLVAAGLEQALDYLENLRFTDDEIAWLGESGRFSPAFLRQLRALHFTGDVDAVPEGTVFFPNEPILRVVAPLPEAQLVETRLLNLLHFQSLIASKAARMVLAAPGKLLVDFGLRRAHGMEAGLLAARASYLAGFAGTATLLASRLFGIPSFGTMAHSFVQAHEDEVAAFEAFACSRPEGLVLLIDTYDTEAAARKVVELAPRLRAKGIAIKGVRLDSGNLVALSRAVRQILDDGGLPDVTIFASGGLDEEAIAAMLAAGAPIDGFGIGTSLTTSADAPALDCAYKLQEYAGVARRKLSAGKATWPGRKQVWRSHGADGRPAGDILSVLDDDQPGTPLLVPVMRHGRRIAPQPSLAAIRAYAAEALSHLPDDLRGLDPAPAYPVTVAPKLVALAETVDRWLAASLGANGGRANNQQEELSMKESSNAETPKGRPPEKPASREAERRRRLEEQLEEGLKETFPASDPVSVTEPAPTRPGNNGR</sequence>
<proteinExistence type="inferred from homology"/>
<keyword evidence="5 9" id="KW-0436">Ligase</keyword>
<feature type="region of interest" description="Disordered" evidence="10">
    <location>
        <begin position="449"/>
        <end position="524"/>
    </location>
</feature>
<evidence type="ECO:0000256" key="1">
    <source>
        <dbReference type="ARBA" id="ARBA00004952"/>
    </source>
</evidence>
<dbReference type="InterPro" id="IPR013785">
    <property type="entry name" value="Aldolase_TIM"/>
</dbReference>
<dbReference type="Proteomes" id="UP000182178">
    <property type="component" value="Unassembled WGS sequence"/>
</dbReference>
<evidence type="ECO:0000256" key="7">
    <source>
        <dbReference type="ARBA" id="ARBA00022679"/>
    </source>
</evidence>
<dbReference type="PANTHER" id="PTHR11098:SF1">
    <property type="entry name" value="NICOTINATE PHOSPHORIBOSYLTRANSFERASE"/>
    <property type="match status" value="1"/>
</dbReference>
<keyword evidence="14" id="KW-0328">Glycosyltransferase</keyword>
<reference evidence="14 15" key="1">
    <citation type="submission" date="2015-08" db="EMBL/GenBank/DDBJ databases">
        <authorList>
            <person name="Varghese N."/>
        </authorList>
    </citation>
    <scope>NUCLEOTIDE SEQUENCE [LARGE SCALE GENOMIC DNA]</scope>
    <source>
        <strain evidence="14 15">DSM 18167</strain>
    </source>
</reference>
<keyword evidence="7 9" id="KW-0808">Transferase</keyword>
<dbReference type="InterPro" id="IPR007229">
    <property type="entry name" value="Nic_PRibTrfase-Fam"/>
</dbReference>
<evidence type="ECO:0000256" key="8">
    <source>
        <dbReference type="ARBA" id="ARBA00048668"/>
    </source>
</evidence>
<comment type="function">
    <text evidence="9">Catalyzes the first step in the biosynthesis of NAD from nicotinic acid, the ATP-dependent synthesis of beta-nicotinate D-ribonucleotide from nicotinate and 5-phospho-D-ribose 1-phosphate.</text>
</comment>
<evidence type="ECO:0000256" key="10">
    <source>
        <dbReference type="SAM" id="MobiDB-lite"/>
    </source>
</evidence>
<dbReference type="InterPro" id="IPR040727">
    <property type="entry name" value="NAPRTase_N"/>
</dbReference>
<evidence type="ECO:0000256" key="9">
    <source>
        <dbReference type="RuleBase" id="RU365100"/>
    </source>
</evidence>
<evidence type="ECO:0000256" key="4">
    <source>
        <dbReference type="ARBA" id="ARBA00022553"/>
    </source>
</evidence>
<dbReference type="PANTHER" id="PTHR11098">
    <property type="entry name" value="NICOTINATE PHOSPHORIBOSYLTRANSFERASE"/>
    <property type="match status" value="1"/>
</dbReference>
<feature type="domain" description="Nicotinate phosphoribosyltransferase C-terminal" evidence="13">
    <location>
        <begin position="379"/>
        <end position="434"/>
    </location>
</feature>
<name>A0ABM9U214_9HYPH</name>
<dbReference type="NCBIfam" id="NF009131">
    <property type="entry name" value="PRK12484.1"/>
    <property type="match status" value="1"/>
</dbReference>
<dbReference type="InterPro" id="IPR041619">
    <property type="entry name" value="NAPRTase_C"/>
</dbReference>
<dbReference type="GO" id="GO:0016757">
    <property type="term" value="F:glycosyltransferase activity"/>
    <property type="evidence" value="ECO:0007669"/>
    <property type="project" value="UniProtKB-KW"/>
</dbReference>
<evidence type="ECO:0000256" key="6">
    <source>
        <dbReference type="ARBA" id="ARBA00022642"/>
    </source>
</evidence>
<dbReference type="SUPFAM" id="SSF51690">
    <property type="entry name" value="Nicotinate/Quinolinate PRTase C-terminal domain-like"/>
    <property type="match status" value="1"/>
</dbReference>
<feature type="compositionally biased region" description="Basic and acidic residues" evidence="10">
    <location>
        <begin position="472"/>
        <end position="500"/>
    </location>
</feature>
<dbReference type="Pfam" id="PF04095">
    <property type="entry name" value="NAPRTase"/>
    <property type="match status" value="1"/>
</dbReference>
<keyword evidence="6 9" id="KW-0662">Pyridine nucleotide biosynthesis</keyword>
<comment type="PTM">
    <text evidence="9">Transiently phosphorylated on a His residue during the reaction cycle. Phosphorylation strongly increases the affinity for substrates and increases the rate of nicotinate D-ribonucleotide production. Dephosphorylation regenerates the low-affinity form of the enzyme, leading to product release.</text>
</comment>
<dbReference type="NCBIfam" id="TIGR01513">
    <property type="entry name" value="NAPRTase_put"/>
    <property type="match status" value="1"/>
</dbReference>
<evidence type="ECO:0000256" key="5">
    <source>
        <dbReference type="ARBA" id="ARBA00022598"/>
    </source>
</evidence>
<dbReference type="Pfam" id="PF17956">
    <property type="entry name" value="NAPRTase_C"/>
    <property type="match status" value="1"/>
</dbReference>
<dbReference type="Pfam" id="PF17767">
    <property type="entry name" value="NAPRTase_N"/>
    <property type="match status" value="1"/>
</dbReference>
<comment type="catalytic activity">
    <reaction evidence="8 9">
        <text>5-phospho-alpha-D-ribose 1-diphosphate + nicotinate + ATP + H2O = nicotinate beta-D-ribonucleotide + ADP + phosphate + diphosphate</text>
        <dbReference type="Rhea" id="RHEA:36163"/>
        <dbReference type="ChEBI" id="CHEBI:15377"/>
        <dbReference type="ChEBI" id="CHEBI:30616"/>
        <dbReference type="ChEBI" id="CHEBI:32544"/>
        <dbReference type="ChEBI" id="CHEBI:33019"/>
        <dbReference type="ChEBI" id="CHEBI:43474"/>
        <dbReference type="ChEBI" id="CHEBI:57502"/>
        <dbReference type="ChEBI" id="CHEBI:58017"/>
        <dbReference type="ChEBI" id="CHEBI:456216"/>
        <dbReference type="EC" id="6.3.4.21"/>
    </reaction>
</comment>
<dbReference type="Gene3D" id="3.20.20.70">
    <property type="entry name" value="Aldolase class I"/>
    <property type="match status" value="1"/>
</dbReference>
<dbReference type="InterPro" id="IPR006405">
    <property type="entry name" value="Nic_PRibTrfase_pncB"/>
</dbReference>
<evidence type="ECO:0000259" key="11">
    <source>
        <dbReference type="Pfam" id="PF04095"/>
    </source>
</evidence>
<dbReference type="EC" id="6.3.4.21" evidence="3 9"/>
<comment type="pathway">
    <text evidence="1 9">Cofactor biosynthesis; NAD(+) biosynthesis; nicotinate D-ribonucleotide from nicotinate: step 1/1.</text>
</comment>
<keyword evidence="15" id="KW-1185">Reference proteome</keyword>
<protein>
    <recommendedName>
        <fullName evidence="3 9">Nicotinate phosphoribosyltransferase</fullName>
        <ecNumber evidence="3 9">6.3.4.21</ecNumber>
    </recommendedName>
</protein>
<evidence type="ECO:0000259" key="13">
    <source>
        <dbReference type="Pfam" id="PF17956"/>
    </source>
</evidence>
<dbReference type="InterPro" id="IPR036068">
    <property type="entry name" value="Nicotinate_pribotase-like_C"/>
</dbReference>
<dbReference type="CDD" id="cd01570">
    <property type="entry name" value="NAPRTase_A"/>
    <property type="match status" value="1"/>
</dbReference>
<comment type="caution">
    <text evidence="14">The sequence shown here is derived from an EMBL/GenBank/DDBJ whole genome shotgun (WGS) entry which is preliminary data.</text>
</comment>
<organism evidence="14 15">
    <name type="scientific">Chelatococcus sambhunathii</name>
    <dbReference type="NCBI Taxonomy" id="363953"/>
    <lineage>
        <taxon>Bacteria</taxon>
        <taxon>Pseudomonadati</taxon>
        <taxon>Pseudomonadota</taxon>
        <taxon>Alphaproteobacteria</taxon>
        <taxon>Hyphomicrobiales</taxon>
        <taxon>Chelatococcaceae</taxon>
        <taxon>Chelatococcus</taxon>
    </lineage>
</organism>
<evidence type="ECO:0000313" key="14">
    <source>
        <dbReference type="EMBL" id="CUA86314.1"/>
    </source>
</evidence>
<gene>
    <name evidence="14" type="ORF">Ga0061061_102460</name>
</gene>
<evidence type="ECO:0000313" key="15">
    <source>
        <dbReference type="Proteomes" id="UP000182178"/>
    </source>
</evidence>
<keyword evidence="4" id="KW-0597">Phosphoprotein</keyword>
<feature type="compositionally biased region" description="Polar residues" evidence="10">
    <location>
        <begin position="453"/>
        <end position="470"/>
    </location>
</feature>
<feature type="domain" description="Nicotinate phosphoribosyltransferase N-terminal" evidence="12">
    <location>
        <begin position="7"/>
        <end position="129"/>
    </location>
</feature>
<dbReference type="EMBL" id="CYHC01000002">
    <property type="protein sequence ID" value="CUA86314.1"/>
    <property type="molecule type" value="Genomic_DNA"/>
</dbReference>
<dbReference type="PIRSF" id="PIRSF000484">
    <property type="entry name" value="NAPRT"/>
    <property type="match status" value="1"/>
</dbReference>
<evidence type="ECO:0000259" key="12">
    <source>
        <dbReference type="Pfam" id="PF17767"/>
    </source>
</evidence>
<feature type="domain" description="Nicotinate/nicotinamide phosphoribosyltransferase" evidence="11">
    <location>
        <begin position="151"/>
        <end position="331"/>
    </location>
</feature>
<evidence type="ECO:0000256" key="3">
    <source>
        <dbReference type="ARBA" id="ARBA00013236"/>
    </source>
</evidence>